<evidence type="ECO:0000259" key="7">
    <source>
        <dbReference type="Pfam" id="PF00999"/>
    </source>
</evidence>
<comment type="subcellular location">
    <subcellularLocation>
        <location evidence="1">Membrane</location>
        <topology evidence="1">Multi-pass membrane protein</topology>
    </subcellularLocation>
</comment>
<dbReference type="PANTHER" id="PTHR31382">
    <property type="entry name" value="NA(+)/H(+) ANTIPORTER"/>
    <property type="match status" value="1"/>
</dbReference>
<dbReference type="AlphaFoldDB" id="A0A6A6I0A0"/>
<dbReference type="GO" id="GO:0036376">
    <property type="term" value="P:sodium ion export across plasma membrane"/>
    <property type="evidence" value="ECO:0007669"/>
    <property type="project" value="InterPro"/>
</dbReference>
<dbReference type="GeneID" id="54585013"/>
<feature type="transmembrane region" description="Helical" evidence="6">
    <location>
        <begin position="291"/>
        <end position="311"/>
    </location>
</feature>
<evidence type="ECO:0000256" key="3">
    <source>
        <dbReference type="ARBA" id="ARBA00022989"/>
    </source>
</evidence>
<feature type="transmembrane region" description="Helical" evidence="6">
    <location>
        <begin position="129"/>
        <end position="152"/>
    </location>
</feature>
<reference evidence="8" key="1">
    <citation type="journal article" date="2020" name="Stud. Mycol.">
        <title>101 Dothideomycetes genomes: a test case for predicting lifestyles and emergence of pathogens.</title>
        <authorList>
            <person name="Haridas S."/>
            <person name="Albert R."/>
            <person name="Binder M."/>
            <person name="Bloem J."/>
            <person name="Labutti K."/>
            <person name="Salamov A."/>
            <person name="Andreopoulos B."/>
            <person name="Baker S."/>
            <person name="Barry K."/>
            <person name="Bills G."/>
            <person name="Bluhm B."/>
            <person name="Cannon C."/>
            <person name="Castanera R."/>
            <person name="Culley D."/>
            <person name="Daum C."/>
            <person name="Ezra D."/>
            <person name="Gonzalez J."/>
            <person name="Henrissat B."/>
            <person name="Kuo A."/>
            <person name="Liang C."/>
            <person name="Lipzen A."/>
            <person name="Lutzoni F."/>
            <person name="Magnuson J."/>
            <person name="Mondo S."/>
            <person name="Nolan M."/>
            <person name="Ohm R."/>
            <person name="Pangilinan J."/>
            <person name="Park H.-J."/>
            <person name="Ramirez L."/>
            <person name="Alfaro M."/>
            <person name="Sun H."/>
            <person name="Tritt A."/>
            <person name="Yoshinaga Y."/>
            <person name="Zwiers L.-H."/>
            <person name="Turgeon B."/>
            <person name="Goodwin S."/>
            <person name="Spatafora J."/>
            <person name="Crous P."/>
            <person name="Grigoriev I."/>
        </authorList>
    </citation>
    <scope>NUCLEOTIDE SEQUENCE</scope>
    <source>
        <strain evidence="8">CBS 122368</strain>
    </source>
</reference>
<dbReference type="PANTHER" id="PTHR31382:SF2">
    <property type="entry name" value="CATION_H+ EXCHANGER DOMAIN-CONTAINING PROTEIN"/>
    <property type="match status" value="1"/>
</dbReference>
<evidence type="ECO:0000256" key="5">
    <source>
        <dbReference type="SAM" id="MobiDB-lite"/>
    </source>
</evidence>
<protein>
    <submittedName>
        <fullName evidence="8">Na/H antiporter-like protein</fullName>
    </submittedName>
</protein>
<accession>A0A6A6I0A0</accession>
<keyword evidence="2 6" id="KW-0812">Transmembrane</keyword>
<feature type="transmembrane region" description="Helical" evidence="6">
    <location>
        <begin position="173"/>
        <end position="190"/>
    </location>
</feature>
<dbReference type="Proteomes" id="UP000800094">
    <property type="component" value="Unassembled WGS sequence"/>
</dbReference>
<dbReference type="Pfam" id="PF00999">
    <property type="entry name" value="Na_H_Exchanger"/>
    <property type="match status" value="1"/>
</dbReference>
<dbReference type="GO" id="GO:0030007">
    <property type="term" value="P:intracellular potassium ion homeostasis"/>
    <property type="evidence" value="ECO:0007669"/>
    <property type="project" value="TreeGrafter"/>
</dbReference>
<feature type="domain" description="Cation/H+ exchanger transmembrane" evidence="7">
    <location>
        <begin position="24"/>
        <end position="428"/>
    </location>
</feature>
<keyword evidence="3 6" id="KW-1133">Transmembrane helix</keyword>
<organism evidence="8 9">
    <name type="scientific">Trematosphaeria pertusa</name>
    <dbReference type="NCBI Taxonomy" id="390896"/>
    <lineage>
        <taxon>Eukaryota</taxon>
        <taxon>Fungi</taxon>
        <taxon>Dikarya</taxon>
        <taxon>Ascomycota</taxon>
        <taxon>Pezizomycotina</taxon>
        <taxon>Dothideomycetes</taxon>
        <taxon>Pleosporomycetidae</taxon>
        <taxon>Pleosporales</taxon>
        <taxon>Massarineae</taxon>
        <taxon>Trematosphaeriaceae</taxon>
        <taxon>Trematosphaeria</taxon>
    </lineage>
</organism>
<dbReference type="InterPro" id="IPR004712">
    <property type="entry name" value="Na+/H+_antiporter_fungi"/>
</dbReference>
<dbReference type="RefSeq" id="XP_033678711.1">
    <property type="nucleotide sequence ID" value="XM_033831683.1"/>
</dbReference>
<dbReference type="GO" id="GO:0120029">
    <property type="term" value="P:proton export across plasma membrane"/>
    <property type="evidence" value="ECO:0007669"/>
    <property type="project" value="InterPro"/>
</dbReference>
<dbReference type="GO" id="GO:0005886">
    <property type="term" value="C:plasma membrane"/>
    <property type="evidence" value="ECO:0007669"/>
    <property type="project" value="InterPro"/>
</dbReference>
<gene>
    <name evidence="8" type="ORF">BU26DRAFT_543217</name>
</gene>
<evidence type="ECO:0000313" key="8">
    <source>
        <dbReference type="EMBL" id="KAF2243707.1"/>
    </source>
</evidence>
<feature type="transmembrane region" description="Helical" evidence="6">
    <location>
        <begin position="246"/>
        <end position="271"/>
    </location>
</feature>
<keyword evidence="4 6" id="KW-0472">Membrane</keyword>
<name>A0A6A6I0A0_9PLEO</name>
<evidence type="ECO:0000256" key="6">
    <source>
        <dbReference type="SAM" id="Phobius"/>
    </source>
</evidence>
<feature type="transmembrane region" description="Helical" evidence="6">
    <location>
        <begin position="323"/>
        <end position="345"/>
    </location>
</feature>
<feature type="compositionally biased region" description="Acidic residues" evidence="5">
    <location>
        <begin position="463"/>
        <end position="477"/>
    </location>
</feature>
<dbReference type="Gene3D" id="1.20.1530.20">
    <property type="match status" value="1"/>
</dbReference>
<dbReference type="GO" id="GO:0042391">
    <property type="term" value="P:regulation of membrane potential"/>
    <property type="evidence" value="ECO:0007669"/>
    <property type="project" value="InterPro"/>
</dbReference>
<feature type="transmembrane region" description="Helical" evidence="6">
    <location>
        <begin position="202"/>
        <end position="225"/>
    </location>
</feature>
<feature type="transmembrane region" description="Helical" evidence="6">
    <location>
        <begin position="102"/>
        <end position="123"/>
    </location>
</feature>
<feature type="transmembrane region" description="Helical" evidence="6">
    <location>
        <begin position="12"/>
        <end position="30"/>
    </location>
</feature>
<evidence type="ECO:0000256" key="1">
    <source>
        <dbReference type="ARBA" id="ARBA00004141"/>
    </source>
</evidence>
<sequence length="487" mass="54295">MAWSQLEPTPAHLTYAVLTFFLLLYAVFSLQIRNRLHLSEPPLATVFGIIVGPRGIGVLEPYEWGFGDGVVHEFTRLIAGIQCFAVGLELPDGYFRSKWKDVAMLLGPIMTFGWVVCAAFIMIMFETDIATALIISACLTPTDPVLAASVLSNSQFSTRIPKRIRDLLSSESGCNDGVSFPFLYIGLSILTKATLRGIFKKWFLITVLYQCAVGVILGLFVGHVFNRIYRFSSSREMIGRASYLAFYLLLAVFSIGLASILGVDDFLVAFFAGLGFSHGGNSPTADTRLPVIIDLMCNSTMFVFFGAMIPWKSFNHIETITPLRLLGILVLILLFRRIPIVYSLYKMKWLPNVKTTTEALFCGHFGPMGVGALFLAMEARAQLETDTSLPLPQPPTDLPIDKKRAVTLVWPIISFVVLGSILVHGMSTLAISVGSHFTRRKGERAPLIGAERDRFSRMVFDEDDAEERERNEEEEEAEYRTFLHSRT</sequence>
<feature type="transmembrane region" description="Helical" evidence="6">
    <location>
        <begin position="408"/>
        <end position="431"/>
    </location>
</feature>
<dbReference type="OrthoDB" id="2190219at2759"/>
<evidence type="ECO:0000256" key="2">
    <source>
        <dbReference type="ARBA" id="ARBA00022692"/>
    </source>
</evidence>
<keyword evidence="9" id="KW-1185">Reference proteome</keyword>
<feature type="region of interest" description="Disordered" evidence="5">
    <location>
        <begin position="463"/>
        <end position="487"/>
    </location>
</feature>
<evidence type="ECO:0000256" key="4">
    <source>
        <dbReference type="ARBA" id="ARBA00023136"/>
    </source>
</evidence>
<evidence type="ECO:0000313" key="9">
    <source>
        <dbReference type="Proteomes" id="UP000800094"/>
    </source>
</evidence>
<dbReference type="InterPro" id="IPR006153">
    <property type="entry name" value="Cation/H_exchanger_TM"/>
</dbReference>
<dbReference type="EMBL" id="ML987204">
    <property type="protein sequence ID" value="KAF2243707.1"/>
    <property type="molecule type" value="Genomic_DNA"/>
</dbReference>
<proteinExistence type="predicted"/>
<dbReference type="GO" id="GO:0015385">
    <property type="term" value="F:sodium:proton antiporter activity"/>
    <property type="evidence" value="ECO:0007669"/>
    <property type="project" value="InterPro"/>
</dbReference>
<dbReference type="InterPro" id="IPR038770">
    <property type="entry name" value="Na+/solute_symporter_sf"/>
</dbReference>